<name>A0A0S4LN24_9BACT</name>
<gene>
    <name evidence="1" type="ORF">COMA2_30223</name>
</gene>
<accession>A0A0S4LN24</accession>
<dbReference type="EMBL" id="CZPZ01000023">
    <property type="protein sequence ID" value="CUS37339.1"/>
    <property type="molecule type" value="Genomic_DNA"/>
</dbReference>
<sequence length="32" mass="3722">MKTYLRESAEAFLTNIGVKDRNELRQVVGRVQ</sequence>
<reference evidence="2" key="1">
    <citation type="submission" date="2015-10" db="EMBL/GenBank/DDBJ databases">
        <authorList>
            <person name="Luecker S."/>
            <person name="Luecker S."/>
        </authorList>
    </citation>
    <scope>NUCLEOTIDE SEQUENCE [LARGE SCALE GENOMIC DNA]</scope>
</reference>
<proteinExistence type="predicted"/>
<dbReference type="Proteomes" id="UP000198736">
    <property type="component" value="Unassembled WGS sequence"/>
</dbReference>
<evidence type="ECO:0000313" key="2">
    <source>
        <dbReference type="Proteomes" id="UP000198736"/>
    </source>
</evidence>
<keyword evidence="2" id="KW-1185">Reference proteome</keyword>
<evidence type="ECO:0000313" key="1">
    <source>
        <dbReference type="EMBL" id="CUS37339.1"/>
    </source>
</evidence>
<protein>
    <submittedName>
        <fullName evidence="1">Uncharacterized protein</fullName>
    </submittedName>
</protein>
<organism evidence="1 2">
    <name type="scientific">Candidatus Nitrospira nitrificans</name>
    <dbReference type="NCBI Taxonomy" id="1742973"/>
    <lineage>
        <taxon>Bacteria</taxon>
        <taxon>Pseudomonadati</taxon>
        <taxon>Nitrospirota</taxon>
        <taxon>Nitrospiria</taxon>
        <taxon>Nitrospirales</taxon>
        <taxon>Nitrospiraceae</taxon>
        <taxon>Nitrospira</taxon>
    </lineage>
</organism>
<dbReference type="AlphaFoldDB" id="A0A0S4LN24"/>